<feature type="domain" description="NUP210 fourth Ig-like" evidence="20">
    <location>
        <begin position="341"/>
        <end position="419"/>
    </location>
</feature>
<evidence type="ECO:0000259" key="17">
    <source>
        <dbReference type="Pfam" id="PF22969"/>
    </source>
</evidence>
<dbReference type="GO" id="GO:0031965">
    <property type="term" value="C:nuclear membrane"/>
    <property type="evidence" value="ECO:0007669"/>
    <property type="project" value="UniProtKB-SubCell"/>
</dbReference>
<evidence type="ECO:0000256" key="9">
    <source>
        <dbReference type="SAM" id="MobiDB-lite"/>
    </source>
</evidence>
<dbReference type="Pfam" id="PF22959">
    <property type="entry name" value="Ig_NUP210_15th"/>
    <property type="match status" value="1"/>
</dbReference>
<feature type="signal peptide" evidence="11">
    <location>
        <begin position="1"/>
        <end position="22"/>
    </location>
</feature>
<keyword evidence="7" id="KW-0325">Glycoprotein</keyword>
<feature type="domain" description="NUP210 Ig-like" evidence="19">
    <location>
        <begin position="523"/>
        <end position="607"/>
    </location>
</feature>
<protein>
    <submittedName>
        <fullName evidence="24">Nuclear pore membrane glycoprotein 210</fullName>
    </submittedName>
</protein>
<evidence type="ECO:0000256" key="4">
    <source>
        <dbReference type="ARBA" id="ARBA00022729"/>
    </source>
</evidence>
<dbReference type="PANTHER" id="PTHR23019:SF0">
    <property type="entry name" value="NUCLEAR PORE MEMBRANE GLYCOPROTEIN 210"/>
    <property type="match status" value="1"/>
</dbReference>
<keyword evidence="5 10" id="KW-1133">Transmembrane helix</keyword>
<dbReference type="Pfam" id="PF22957">
    <property type="entry name" value="NUP210_Ig"/>
    <property type="match status" value="1"/>
</dbReference>
<feature type="domain" description="NUP210 Ig-like" evidence="14">
    <location>
        <begin position="625"/>
        <end position="718"/>
    </location>
</feature>
<evidence type="ECO:0000259" key="19">
    <source>
        <dbReference type="Pfam" id="PF24935"/>
    </source>
</evidence>
<feature type="compositionally biased region" description="Polar residues" evidence="9">
    <location>
        <begin position="1840"/>
        <end position="1857"/>
    </location>
</feature>
<dbReference type="Pfam" id="PF22962">
    <property type="entry name" value="Ig_NUP210_7th"/>
    <property type="match status" value="1"/>
</dbReference>
<evidence type="ECO:0000256" key="11">
    <source>
        <dbReference type="SAM" id="SignalP"/>
    </source>
</evidence>
<feature type="domain" description="NUP210 Ig-like" evidence="21">
    <location>
        <begin position="1422"/>
        <end position="1474"/>
    </location>
</feature>
<feature type="domain" description="NUP210 Ig-like" evidence="17">
    <location>
        <begin position="123"/>
        <end position="228"/>
    </location>
</feature>
<dbReference type="InterPro" id="IPR055094">
    <property type="entry name" value="NUP210_Ig15"/>
</dbReference>
<dbReference type="WBParaSite" id="PSAMB.scaffold1293size33323.g12165.t1">
    <property type="protein sequence ID" value="PSAMB.scaffold1293size33323.g12165.t1"/>
    <property type="gene ID" value="PSAMB.scaffold1293size33323.g12165"/>
</dbReference>
<keyword evidence="8" id="KW-0539">Nucleus</keyword>
<sequence>MRRLGVAVSLLFLAYLVTFVSAYRLNVPRVLLPYHPKAPVKFLLEVSDPEGGCFEWRSTRPDIVSIVTVNARPSGCSDRAEISAVSKHPEEQSVIIFAEDKLAGVMLSCGVTVDVIQSVSMETTTKILFLDAAPAEIFVEAQNNEGDTFSSLGGIPFEWSIENDIAEEGHRPLKILPFAQSKYEAPTGVDKLESNGQRGHVILLEGLATGSAKLTSRLAEDVFKNIAPHSIDLLVIANLMLVPSEDVYIPIHSKIRYGVEMIKQGRTEPISMPSKQYYFKLSDTAICSFNDAESEVVARKIGRTEISLLDRNIRAKHPLKPPSAHIYVTIPDSLQWNVSPGNVWVLETGRSYRFSVLLFDRDGNSMFIADNLRFNSILPTEHFSITEKSANGTYFVVTPIKKGATLLKSSFTSIITQDGSRHEISPSIIGEQTVEINDPIKIVPELVAFPYIDQQRYQYPLQAIGGSGAFLWSSTDKRVAIVAESTGIVSSGEEGESAVIASDVRNPLHKAQATVLVTPPTKLSFTDSRVEAQVGDLLRLNLMLFGHYKGEDVALWDCRQVPFELSVADTTIFRLENEQSQRPKEKGCATMALMALMPGSTTVTAKLGSLKATIHIAAFPPLNLHSAEQPLVALGSSFLVSFEGGPRPWVLEPAKYFTKLDAETKDLVTVKNDGQSTFKVICGNSQGETTLLLSVGNRKSLSNPLPVVTKAKITICCSLPDRLVLSPFRTVVDSSLPPCPATSHSIYFGEPSRLAMDGYGKCPAAGSEDRRFDSIDSLIFDWTTDDAALLTVPGGKRHLQHTQNKFYETVTPKQKAGRVTVRAITHQYQDSHGKEQHLGHLDAQIDLNLINYAQAQPTAVSLFNHPKASATIQIARGSGHFHVNSNSDVVSLVLNKAQIEVTPKRPGKLEVEVFDLCIANSKLTIPVKVADIDRIEVEGPDLVEVNGEINLSIRIVDSDGTQFSPESVALMNLHSVGQSSDVKVTKMKNELAYNIKGIKVGMYTFVVAGNQANGRTVKSRPHPIQIFAPLTLRPKQITLLAESVFQLEILGGPQPTHGISFSQNDSAIVKVADNGLIESLKLGYATVTGRVGQGKASVTQDTVVVKVVSLAGVKIRIPTVRVDSGTELFAHVEGLNSDETPFSFGGAHFPLKFEWSLDTKGVLAFESPFGKTLQERSSNRFAVRLIAGNVGQTTLSVKVTAHQGGLHHFKSTSVVYSDKVRITVEESLRFLEPSAVPGVIRLTPDTELPLTANRPYEWLRFSVPSEYSHLVSVHGEQTLISGHAEGFAALAVRNQQTPNNHTAFVGVEIAQVSFIHLTSSSGLTMTSEGQYLTNLPLGYWVTVDVSFRDHRGGLFHGTNTKISYRPHRFDLTDITASNDNRSFVISLNQAGETVLKVWDSADERVASYLRLSVADVVLPIERRFVIGDVICLRSPVGGDSLVWKADGEAIALDPPSGRAVAKRAGQTTISAIVARNSTTRTEVIVSAPEHLNFYEPPNFVSNTNGHTYTFPVKILGAAHNASASNIFGCETDDLAWFGEQTAPFSCRVEWDKQTSVPATSVFSVSANFVPAIASYACVIQPLPFDSADKFSKLQAKLVVIVNMRSKNIELHDSASVPFHPAFHVVQSELQLNNLQVTRAPINVIASPSVLSHLTAETNEPNVLKIAAQEQDPTDAGRVQFVVQLSTKSAVLWHEQPRDCFVTITNSLTGQTSKVPVSIKLYGDAPKAAFMAMDTSGFWGFLEVLFDHYHSALLVFTSILATLTILYFGYRMLMSTMSGGSGLGYQQAQQANGAFASDSPSFLRWRTYGNAPLQSTPGSQSVSINQSKGGTPARPYLWSLDGSQDSPGSFRQFANRSR</sequence>
<feature type="domain" description="NUP210 C-terminal Ig-like" evidence="12">
    <location>
        <begin position="1488"/>
        <end position="1654"/>
    </location>
</feature>
<feature type="domain" description="NUP210 Ig-like" evidence="22">
    <location>
        <begin position="1109"/>
        <end position="1224"/>
    </location>
</feature>
<evidence type="ECO:0000256" key="3">
    <source>
        <dbReference type="ARBA" id="ARBA00022692"/>
    </source>
</evidence>
<dbReference type="InterPro" id="IPR055099">
    <property type="entry name" value="Ig_NUP210_7th"/>
</dbReference>
<dbReference type="Pfam" id="PF25354">
    <property type="entry name" value="Ig_NUP210_16th"/>
    <property type="match status" value="1"/>
</dbReference>
<dbReference type="Pfam" id="PF22967">
    <property type="entry name" value="Ig_NUP210_1st"/>
    <property type="match status" value="1"/>
</dbReference>
<keyword evidence="3 10" id="KW-0812">Transmembrane</keyword>
<proteinExistence type="inferred from homology"/>
<dbReference type="Pfam" id="PF22963">
    <property type="entry name" value="Ig_NUP210_3rd"/>
    <property type="match status" value="1"/>
</dbReference>
<feature type="domain" description="NUP210 Ig-like" evidence="13">
    <location>
        <begin position="1311"/>
        <end position="1413"/>
    </location>
</feature>
<keyword evidence="6 10" id="KW-0472">Membrane</keyword>
<evidence type="ECO:0000313" key="23">
    <source>
        <dbReference type="Proteomes" id="UP000887566"/>
    </source>
</evidence>
<evidence type="ECO:0000259" key="13">
    <source>
        <dbReference type="Pfam" id="PF22959"/>
    </source>
</evidence>
<feature type="domain" description="NUP210 Ig-like" evidence="18">
    <location>
        <begin position="856"/>
        <end position="922"/>
    </location>
</feature>
<evidence type="ECO:0000256" key="2">
    <source>
        <dbReference type="ARBA" id="ARBA00007313"/>
    </source>
</evidence>
<name>A0A914UVE3_9BILA</name>
<evidence type="ECO:0000256" key="8">
    <source>
        <dbReference type="ARBA" id="ARBA00023242"/>
    </source>
</evidence>
<evidence type="ECO:0000259" key="21">
    <source>
        <dbReference type="Pfam" id="PF25354"/>
    </source>
</evidence>
<feature type="chain" id="PRO_5037271745" evidence="11">
    <location>
        <begin position="23"/>
        <end position="1857"/>
    </location>
</feature>
<dbReference type="Pfam" id="PF22969">
    <property type="entry name" value="Ig_NUP210_2nd"/>
    <property type="match status" value="1"/>
</dbReference>
<evidence type="ECO:0000259" key="22">
    <source>
        <dbReference type="Pfam" id="PF26181"/>
    </source>
</evidence>
<evidence type="ECO:0000259" key="16">
    <source>
        <dbReference type="Pfam" id="PF22967"/>
    </source>
</evidence>
<evidence type="ECO:0000256" key="1">
    <source>
        <dbReference type="ARBA" id="ARBA00004590"/>
    </source>
</evidence>
<feature type="compositionally biased region" description="Polar residues" evidence="9">
    <location>
        <begin position="1811"/>
        <end position="1828"/>
    </location>
</feature>
<feature type="transmembrane region" description="Helical" evidence="10">
    <location>
        <begin position="1748"/>
        <end position="1769"/>
    </location>
</feature>
<dbReference type="InterPro" id="IPR056897">
    <property type="entry name" value="Ig_NUP210_4th"/>
</dbReference>
<feature type="domain" description="NUP210 Ig-like" evidence="16">
    <location>
        <begin position="23"/>
        <end position="114"/>
    </location>
</feature>
<evidence type="ECO:0000259" key="15">
    <source>
        <dbReference type="Pfam" id="PF22963"/>
    </source>
</evidence>
<dbReference type="GO" id="GO:0005643">
    <property type="term" value="C:nuclear pore"/>
    <property type="evidence" value="ECO:0007669"/>
    <property type="project" value="TreeGrafter"/>
</dbReference>
<dbReference type="InterPro" id="IPR057586">
    <property type="entry name" value="Ig_NUP210_16th"/>
</dbReference>
<feature type="region of interest" description="Disordered" evidence="9">
    <location>
        <begin position="1811"/>
        <end position="1857"/>
    </location>
</feature>
<organism evidence="23 24">
    <name type="scientific">Plectus sambesii</name>
    <dbReference type="NCBI Taxonomy" id="2011161"/>
    <lineage>
        <taxon>Eukaryota</taxon>
        <taxon>Metazoa</taxon>
        <taxon>Ecdysozoa</taxon>
        <taxon>Nematoda</taxon>
        <taxon>Chromadorea</taxon>
        <taxon>Plectida</taxon>
        <taxon>Plectina</taxon>
        <taxon>Plectoidea</taxon>
        <taxon>Plectidae</taxon>
        <taxon>Plectus</taxon>
    </lineage>
</organism>
<dbReference type="InterPro" id="IPR055096">
    <property type="entry name" value="Ig_NUP210_1st"/>
</dbReference>
<evidence type="ECO:0000256" key="7">
    <source>
        <dbReference type="ARBA" id="ARBA00023180"/>
    </source>
</evidence>
<dbReference type="Proteomes" id="UP000887566">
    <property type="component" value="Unplaced"/>
</dbReference>
<dbReference type="Pfam" id="PF24991">
    <property type="entry name" value="Ig_NUP210_4th"/>
    <property type="match status" value="1"/>
</dbReference>
<dbReference type="Pfam" id="PF26182">
    <property type="entry name" value="Ig_NUP210_5th"/>
    <property type="match status" value="1"/>
</dbReference>
<dbReference type="InterPro" id="IPR056899">
    <property type="entry name" value="Ig_NUP210_9th"/>
</dbReference>
<evidence type="ECO:0000256" key="10">
    <source>
        <dbReference type="SAM" id="Phobius"/>
    </source>
</evidence>
<evidence type="ECO:0000256" key="5">
    <source>
        <dbReference type="ARBA" id="ARBA00022989"/>
    </source>
</evidence>
<keyword evidence="23" id="KW-1185">Reference proteome</keyword>
<accession>A0A914UVE3</accession>
<evidence type="ECO:0000259" key="14">
    <source>
        <dbReference type="Pfam" id="PF22962"/>
    </source>
</evidence>
<dbReference type="InterPro" id="IPR045197">
    <property type="entry name" value="NUP210-like"/>
</dbReference>
<dbReference type="SUPFAM" id="SSF49373">
    <property type="entry name" value="Invasin/intimin cell-adhesion fragments"/>
    <property type="match status" value="1"/>
</dbReference>
<dbReference type="InterPro" id="IPR008964">
    <property type="entry name" value="Invasin/intimin_cell_adhesion"/>
</dbReference>
<dbReference type="PANTHER" id="PTHR23019">
    <property type="entry name" value="NUCLEAR PORE MEMBRANE GLYCOPROTEIN GP210-RELATED"/>
    <property type="match status" value="1"/>
</dbReference>
<dbReference type="InterPro" id="IPR055098">
    <property type="entry name" value="Ig_NUP210_3rd"/>
</dbReference>
<evidence type="ECO:0000313" key="24">
    <source>
        <dbReference type="WBParaSite" id="PSAMB.scaffold1293size33323.g12165.t1"/>
    </source>
</evidence>
<dbReference type="Pfam" id="PF24902">
    <property type="entry name" value="Ig_NUP210_9th"/>
    <property type="match status" value="1"/>
</dbReference>
<keyword evidence="4 11" id="KW-0732">Signal</keyword>
<feature type="domain" description="NUP210 Ig-like" evidence="15">
    <location>
        <begin position="237"/>
        <end position="331"/>
    </location>
</feature>
<evidence type="ECO:0000256" key="6">
    <source>
        <dbReference type="ARBA" id="ARBA00023136"/>
    </source>
</evidence>
<dbReference type="Pfam" id="PF24935">
    <property type="entry name" value="Ig_NUP210_6th"/>
    <property type="match status" value="1"/>
</dbReference>
<dbReference type="InterPro" id="IPR058779">
    <property type="entry name" value="Ig_NUP210_13th"/>
</dbReference>
<comment type="subcellular location">
    <subcellularLocation>
        <location evidence="1">Nucleus membrane</location>
        <topology evidence="1">Single-pass membrane protein</topology>
    </subcellularLocation>
</comment>
<evidence type="ECO:0000259" key="18">
    <source>
        <dbReference type="Pfam" id="PF24902"/>
    </source>
</evidence>
<dbReference type="InterPro" id="IPR055097">
    <property type="entry name" value="Ig_NUP210_2nd"/>
</dbReference>
<dbReference type="InterPro" id="IPR056898">
    <property type="entry name" value="Ig_NUP210_6th"/>
</dbReference>
<evidence type="ECO:0000259" key="12">
    <source>
        <dbReference type="Pfam" id="PF22957"/>
    </source>
</evidence>
<dbReference type="InterPro" id="IPR055095">
    <property type="entry name" value="NUP210_Ig_C"/>
</dbReference>
<dbReference type="Pfam" id="PF26181">
    <property type="entry name" value="Ig_NUP210_13th"/>
    <property type="match status" value="1"/>
</dbReference>
<evidence type="ECO:0000259" key="20">
    <source>
        <dbReference type="Pfam" id="PF24991"/>
    </source>
</evidence>
<comment type="similarity">
    <text evidence="2">Belongs to the NUP210 family.</text>
</comment>
<reference evidence="24" key="1">
    <citation type="submission" date="2022-11" db="UniProtKB">
        <authorList>
            <consortium name="WormBaseParasite"/>
        </authorList>
    </citation>
    <scope>IDENTIFICATION</scope>
</reference>